<dbReference type="AlphaFoldDB" id="A0A2W7TN22"/>
<keyword evidence="1" id="KW-0732">Signal</keyword>
<dbReference type="Proteomes" id="UP000249177">
    <property type="component" value="Unassembled WGS sequence"/>
</dbReference>
<feature type="chain" id="PRO_5016088349" description="Lipoprotein" evidence="1">
    <location>
        <begin position="23"/>
        <end position="181"/>
    </location>
</feature>
<keyword evidence="3" id="KW-1185">Reference proteome</keyword>
<dbReference type="RefSeq" id="WP_111411629.1">
    <property type="nucleotide sequence ID" value="NZ_QKXH01000018.1"/>
</dbReference>
<accession>A0A2W7TN22</accession>
<proteinExistence type="predicted"/>
<reference evidence="2 3" key="1">
    <citation type="submission" date="2018-06" db="EMBL/GenBank/DDBJ databases">
        <title>Flavobacterium sp IMCC34762, genome.</title>
        <authorList>
            <person name="Joung Y."/>
            <person name="Cho J."/>
            <person name="Song J."/>
        </authorList>
    </citation>
    <scope>NUCLEOTIDE SEQUENCE [LARGE SCALE GENOMIC DNA]</scope>
    <source>
        <strain evidence="2 3">IMCC34762</strain>
    </source>
</reference>
<dbReference type="PROSITE" id="PS51257">
    <property type="entry name" value="PROKAR_LIPOPROTEIN"/>
    <property type="match status" value="1"/>
</dbReference>
<evidence type="ECO:0000256" key="1">
    <source>
        <dbReference type="SAM" id="SignalP"/>
    </source>
</evidence>
<dbReference type="EMBL" id="QKXH01000018">
    <property type="protein sequence ID" value="PZX91843.1"/>
    <property type="molecule type" value="Genomic_DNA"/>
</dbReference>
<evidence type="ECO:0000313" key="2">
    <source>
        <dbReference type="EMBL" id="PZX91843.1"/>
    </source>
</evidence>
<evidence type="ECO:0008006" key="4">
    <source>
        <dbReference type="Google" id="ProtNLM"/>
    </source>
</evidence>
<evidence type="ECO:0000313" key="3">
    <source>
        <dbReference type="Proteomes" id="UP000249177"/>
    </source>
</evidence>
<organism evidence="2 3">
    <name type="scientific">Flavobacterium aquariorum</name>
    <dbReference type="NCBI Taxonomy" id="2217670"/>
    <lineage>
        <taxon>Bacteria</taxon>
        <taxon>Pseudomonadati</taxon>
        <taxon>Bacteroidota</taxon>
        <taxon>Flavobacteriia</taxon>
        <taxon>Flavobacteriales</taxon>
        <taxon>Flavobacteriaceae</taxon>
        <taxon>Flavobacterium</taxon>
    </lineage>
</organism>
<name>A0A2W7TN22_9FLAO</name>
<sequence>MKKSFLKSLLFFSVLLSLIGCNSDDSESSGEPIVKELNGFKFENKFYPLSSLSINNFNQSDNPATLSNAIRFVFKSEVFHTVLGTDDFTNYNVIFIDYQDTKLKVRDINVFNDLEVYLDKCIAGNCTGDDFLFDDTVQSLYSKNVQLSIKYLSNTKIYVTFQFTRTDGKVLNGSYFGKYNF</sequence>
<comment type="caution">
    <text evidence="2">The sequence shown here is derived from an EMBL/GenBank/DDBJ whole genome shotgun (WGS) entry which is preliminary data.</text>
</comment>
<feature type="signal peptide" evidence="1">
    <location>
        <begin position="1"/>
        <end position="22"/>
    </location>
</feature>
<protein>
    <recommendedName>
        <fullName evidence="4">Lipoprotein</fullName>
    </recommendedName>
</protein>
<gene>
    <name evidence="2" type="ORF">DOS84_18745</name>
</gene>
<dbReference type="OrthoDB" id="1346821at2"/>